<evidence type="ECO:0000259" key="6">
    <source>
        <dbReference type="PROSITE" id="PS50043"/>
    </source>
</evidence>
<dbReference type="PROSITE" id="PS50043">
    <property type="entry name" value="HTH_LUXR_2"/>
    <property type="match status" value="1"/>
</dbReference>
<evidence type="ECO:0000313" key="9">
    <source>
        <dbReference type="Proteomes" id="UP001596548"/>
    </source>
</evidence>
<dbReference type="InterPro" id="IPR058245">
    <property type="entry name" value="NreC/VraR/RcsB-like_REC"/>
</dbReference>
<dbReference type="PANTHER" id="PTHR43214">
    <property type="entry name" value="TWO-COMPONENT RESPONSE REGULATOR"/>
    <property type="match status" value="1"/>
</dbReference>
<keyword evidence="1 5" id="KW-0597">Phosphoprotein</keyword>
<evidence type="ECO:0000256" key="5">
    <source>
        <dbReference type="PROSITE-ProRule" id="PRU00169"/>
    </source>
</evidence>
<dbReference type="InterPro" id="IPR001789">
    <property type="entry name" value="Sig_transdc_resp-reg_receiver"/>
</dbReference>
<dbReference type="PROSITE" id="PS00622">
    <property type="entry name" value="HTH_LUXR_1"/>
    <property type="match status" value="1"/>
</dbReference>
<dbReference type="PANTHER" id="PTHR43214:SF24">
    <property type="entry name" value="TRANSCRIPTIONAL REGULATORY PROTEIN NARL-RELATED"/>
    <property type="match status" value="1"/>
</dbReference>
<reference evidence="9" key="1">
    <citation type="journal article" date="2019" name="Int. J. Syst. Evol. Microbiol.">
        <title>The Global Catalogue of Microorganisms (GCM) 10K type strain sequencing project: providing services to taxonomists for standard genome sequencing and annotation.</title>
        <authorList>
            <consortium name="The Broad Institute Genomics Platform"/>
            <consortium name="The Broad Institute Genome Sequencing Center for Infectious Disease"/>
            <person name="Wu L."/>
            <person name="Ma J."/>
        </authorList>
    </citation>
    <scope>NUCLEOTIDE SEQUENCE [LARGE SCALE GENOMIC DNA]</scope>
    <source>
        <strain evidence="9">XZYJT-10</strain>
    </source>
</reference>
<dbReference type="Gene3D" id="3.40.50.2300">
    <property type="match status" value="1"/>
</dbReference>
<dbReference type="SMART" id="SM00448">
    <property type="entry name" value="REC"/>
    <property type="match status" value="1"/>
</dbReference>
<dbReference type="SMART" id="SM00421">
    <property type="entry name" value="HTH_LUXR"/>
    <property type="match status" value="1"/>
</dbReference>
<protein>
    <submittedName>
        <fullName evidence="8">Response regulator</fullName>
    </submittedName>
</protein>
<evidence type="ECO:0000256" key="3">
    <source>
        <dbReference type="ARBA" id="ARBA00023125"/>
    </source>
</evidence>
<dbReference type="SUPFAM" id="SSF101967">
    <property type="entry name" value="Adhesin YadA, collagen-binding domain"/>
    <property type="match status" value="1"/>
</dbReference>
<dbReference type="CDD" id="cd06170">
    <property type="entry name" value="LuxR_C_like"/>
    <property type="match status" value="1"/>
</dbReference>
<evidence type="ECO:0000313" key="8">
    <source>
        <dbReference type="EMBL" id="MFC7276164.1"/>
    </source>
</evidence>
<proteinExistence type="predicted"/>
<comment type="caution">
    <text evidence="8">The sequence shown here is derived from an EMBL/GenBank/DDBJ whole genome shotgun (WGS) entry which is preliminary data.</text>
</comment>
<dbReference type="SUPFAM" id="SSF52172">
    <property type="entry name" value="CheY-like"/>
    <property type="match status" value="1"/>
</dbReference>
<keyword evidence="2" id="KW-0805">Transcription regulation</keyword>
<evidence type="ECO:0000256" key="2">
    <source>
        <dbReference type="ARBA" id="ARBA00023015"/>
    </source>
</evidence>
<keyword evidence="9" id="KW-1185">Reference proteome</keyword>
<keyword evidence="3" id="KW-0238">DNA-binding</keyword>
<name>A0ABW2HX28_9ACTN</name>
<sequence length="335" mass="33147">MGRAAPGGGAAVFGVGSAAPGGGAAVFGGGAAVSGGGAAVFGGGAAVFGGGAAVFGVGPAVLGGRGTALGVSAAAVGVGGAVLGGRGTARGAGAVVSAGAGAGPGVSGVVSGGREAVLGGGGEVRVALADDQPLLRTGFRLLIENTPGMVCVGEAGTGKEAVEVALRKRPDVILMDVRMPDMNGIEATRQICQGNAGAHTRVLVLTTFDLDEYVFGAIRAGASGFLLKEVLPDDLINAIRVVAAGEALLTPGATRRLIEAYTELPERKVTPLPHITAREREVLELIARCRSNEEIAADLQVSMGTVKTHITRLLAKLGARDRAQLVALAYEAGMR</sequence>
<gene>
    <name evidence="8" type="ORF">ACFQS1_19405</name>
</gene>
<dbReference type="InterPro" id="IPR000792">
    <property type="entry name" value="Tscrpt_reg_LuxR_C"/>
</dbReference>
<evidence type="ECO:0000256" key="1">
    <source>
        <dbReference type="ARBA" id="ARBA00022553"/>
    </source>
</evidence>
<dbReference type="InterPro" id="IPR011006">
    <property type="entry name" value="CheY-like_superfamily"/>
</dbReference>
<feature type="domain" description="HTH luxR-type" evidence="6">
    <location>
        <begin position="268"/>
        <end position="333"/>
    </location>
</feature>
<dbReference type="InterPro" id="IPR039420">
    <property type="entry name" value="WalR-like"/>
</dbReference>
<dbReference type="PROSITE" id="PS50110">
    <property type="entry name" value="RESPONSE_REGULATORY"/>
    <property type="match status" value="1"/>
</dbReference>
<accession>A0ABW2HX28</accession>
<evidence type="ECO:0000259" key="7">
    <source>
        <dbReference type="PROSITE" id="PS50110"/>
    </source>
</evidence>
<dbReference type="Pfam" id="PF00196">
    <property type="entry name" value="GerE"/>
    <property type="match status" value="1"/>
</dbReference>
<keyword evidence="4" id="KW-0804">Transcription</keyword>
<dbReference type="RefSeq" id="WP_378970131.1">
    <property type="nucleotide sequence ID" value="NZ_JBHTBJ010000013.1"/>
</dbReference>
<dbReference type="Proteomes" id="UP001596548">
    <property type="component" value="Unassembled WGS sequence"/>
</dbReference>
<dbReference type="Pfam" id="PF00072">
    <property type="entry name" value="Response_reg"/>
    <property type="match status" value="1"/>
</dbReference>
<dbReference type="EMBL" id="JBHTBJ010000013">
    <property type="protein sequence ID" value="MFC7276164.1"/>
    <property type="molecule type" value="Genomic_DNA"/>
</dbReference>
<dbReference type="PRINTS" id="PR00038">
    <property type="entry name" value="HTHLUXR"/>
</dbReference>
<organism evidence="8 9">
    <name type="scientific">Paractinoplanes rhizophilus</name>
    <dbReference type="NCBI Taxonomy" id="1416877"/>
    <lineage>
        <taxon>Bacteria</taxon>
        <taxon>Bacillati</taxon>
        <taxon>Actinomycetota</taxon>
        <taxon>Actinomycetes</taxon>
        <taxon>Micromonosporales</taxon>
        <taxon>Micromonosporaceae</taxon>
        <taxon>Paractinoplanes</taxon>
    </lineage>
</organism>
<dbReference type="CDD" id="cd17535">
    <property type="entry name" value="REC_NarL-like"/>
    <property type="match status" value="1"/>
</dbReference>
<feature type="domain" description="Response regulatory" evidence="7">
    <location>
        <begin position="125"/>
        <end position="243"/>
    </location>
</feature>
<evidence type="ECO:0000256" key="4">
    <source>
        <dbReference type="ARBA" id="ARBA00023163"/>
    </source>
</evidence>
<dbReference type="InterPro" id="IPR011049">
    <property type="entry name" value="Serralysin-like_metalloprot_C"/>
</dbReference>
<feature type="modified residue" description="4-aspartylphosphate" evidence="5">
    <location>
        <position position="176"/>
    </location>
</feature>